<feature type="domain" description="HTH IS21-type" evidence="5">
    <location>
        <begin position="1"/>
        <end position="50"/>
    </location>
</feature>
<evidence type="ECO:0000256" key="3">
    <source>
        <dbReference type="ARBA" id="ARBA00023125"/>
    </source>
</evidence>
<dbReference type="GO" id="GO:0032196">
    <property type="term" value="P:transposition"/>
    <property type="evidence" value="ECO:0007669"/>
    <property type="project" value="UniProtKB-KW"/>
</dbReference>
<dbReference type="PANTHER" id="PTHR35004">
    <property type="entry name" value="TRANSPOSASE RV3428C-RELATED"/>
    <property type="match status" value="1"/>
</dbReference>
<accession>M9LQ53</accession>
<keyword evidence="4" id="KW-0233">DNA recombination</keyword>
<dbReference type="InterPro" id="IPR017894">
    <property type="entry name" value="HTH_IS21_transposase_type"/>
</dbReference>
<dbReference type="EMBL" id="BALG01000150">
    <property type="protein sequence ID" value="GAC42826.1"/>
    <property type="molecule type" value="Genomic_DNA"/>
</dbReference>
<evidence type="ECO:0000313" key="6">
    <source>
        <dbReference type="EMBL" id="GAC42826.1"/>
    </source>
</evidence>
<protein>
    <submittedName>
        <fullName evidence="6">Transposase and inactivated derivative</fullName>
    </submittedName>
</protein>
<dbReference type="PROSITE" id="PS50531">
    <property type="entry name" value="HTH_IS21"/>
    <property type="match status" value="1"/>
</dbReference>
<evidence type="ECO:0000256" key="2">
    <source>
        <dbReference type="ARBA" id="ARBA00022578"/>
    </source>
</evidence>
<comment type="caution">
    <text evidence="6">The sequence shown here is derived from an EMBL/GenBank/DDBJ whole genome shotgun (WGS) entry which is preliminary data.</text>
</comment>
<comment type="similarity">
    <text evidence="1">Belongs to the transposase IS21/IS408/IS1162 family.</text>
</comment>
<feature type="non-terminal residue" evidence="6">
    <location>
        <position position="136"/>
    </location>
</feature>
<evidence type="ECO:0000313" key="7">
    <source>
        <dbReference type="Proteomes" id="UP000029453"/>
    </source>
</evidence>
<name>M9LQ53_PAEPP</name>
<reference evidence="6 7" key="1">
    <citation type="submission" date="2012-10" db="EMBL/GenBank/DDBJ databases">
        <title>Draft Genome Sequence of Paenibacillus popilliae ATCC 14706T.</title>
        <authorList>
            <person name="Iiyama K."/>
            <person name="Mori K."/>
            <person name="Mon H."/>
            <person name="Chieda Y."/>
            <person name="Lee J.M."/>
            <person name="Kusakabe T."/>
            <person name="Tashiro K."/>
            <person name="Asano S."/>
            <person name="Yasunaga-Aoki C."/>
            <person name="Shimizu S."/>
        </authorList>
    </citation>
    <scope>NUCLEOTIDE SEQUENCE [LARGE SCALE GENOMIC DNA]</scope>
    <source>
        <strain evidence="6 7">ATCC 14706</strain>
    </source>
</reference>
<dbReference type="PANTHER" id="PTHR35004:SF6">
    <property type="entry name" value="TRANSPOSASE"/>
    <property type="match status" value="1"/>
</dbReference>
<dbReference type="Proteomes" id="UP000029453">
    <property type="component" value="Unassembled WGS sequence"/>
</dbReference>
<keyword evidence="2" id="KW-0815">Transposition</keyword>
<evidence type="ECO:0000256" key="4">
    <source>
        <dbReference type="ARBA" id="ARBA00023172"/>
    </source>
</evidence>
<proteinExistence type="inferred from homology"/>
<keyword evidence="7" id="KW-1185">Reference proteome</keyword>
<gene>
    <name evidence="6" type="ORF">PPOP_2186</name>
</gene>
<organism evidence="6 7">
    <name type="scientific">Paenibacillus popilliae ATCC 14706</name>
    <dbReference type="NCBI Taxonomy" id="1212764"/>
    <lineage>
        <taxon>Bacteria</taxon>
        <taxon>Bacillati</taxon>
        <taxon>Bacillota</taxon>
        <taxon>Bacilli</taxon>
        <taxon>Bacillales</taxon>
        <taxon>Paenibacillaceae</taxon>
        <taxon>Paenibacillus</taxon>
    </lineage>
</organism>
<evidence type="ECO:0000259" key="5">
    <source>
        <dbReference type="PROSITE" id="PS50531"/>
    </source>
</evidence>
<dbReference type="AlphaFoldDB" id="M9LQ53"/>
<evidence type="ECO:0000256" key="1">
    <source>
        <dbReference type="ARBA" id="ARBA00009277"/>
    </source>
</evidence>
<dbReference type="GO" id="GO:0003677">
    <property type="term" value="F:DNA binding"/>
    <property type="evidence" value="ECO:0007669"/>
    <property type="project" value="UniProtKB-KW"/>
</dbReference>
<keyword evidence="3" id="KW-0238">DNA-binding</keyword>
<dbReference type="GO" id="GO:0006310">
    <property type="term" value="P:DNA recombination"/>
    <property type="evidence" value="ECO:0007669"/>
    <property type="project" value="UniProtKB-KW"/>
</dbReference>
<sequence>MSMTQIADELGRDRKTIRKWLQADEPGVYPKRKPTAGKLDAYKEYIRHRMAEGCLNARVILDEIREKGYTGSSTILRIFMQPLRPSIQSKATERFETAPGYAHGLSHESLRVLRRHDQELSLRQYENGRKRAGRER</sequence>